<gene>
    <name evidence="1" type="ORF">GGI18_002435</name>
</gene>
<accession>A0ACC1KGV4</accession>
<organism evidence="1 2">
    <name type="scientific">Coemansia linderi</name>
    <dbReference type="NCBI Taxonomy" id="2663919"/>
    <lineage>
        <taxon>Eukaryota</taxon>
        <taxon>Fungi</taxon>
        <taxon>Fungi incertae sedis</taxon>
        <taxon>Zoopagomycota</taxon>
        <taxon>Kickxellomycotina</taxon>
        <taxon>Kickxellomycetes</taxon>
        <taxon>Kickxellales</taxon>
        <taxon>Kickxellaceae</taxon>
        <taxon>Coemansia</taxon>
    </lineage>
</organism>
<reference evidence="1" key="1">
    <citation type="submission" date="2022-07" db="EMBL/GenBank/DDBJ databases">
        <title>Phylogenomic reconstructions and comparative analyses of Kickxellomycotina fungi.</title>
        <authorList>
            <person name="Reynolds N.K."/>
            <person name="Stajich J.E."/>
            <person name="Barry K."/>
            <person name="Grigoriev I.V."/>
            <person name="Crous P."/>
            <person name="Smith M.E."/>
        </authorList>
    </citation>
    <scope>NUCLEOTIDE SEQUENCE</scope>
    <source>
        <strain evidence="1">BCRC 34191</strain>
    </source>
</reference>
<evidence type="ECO:0000313" key="2">
    <source>
        <dbReference type="Proteomes" id="UP001140066"/>
    </source>
</evidence>
<name>A0ACC1KGV4_9FUNG</name>
<protein>
    <submittedName>
        <fullName evidence="1">Uncharacterized protein</fullName>
    </submittedName>
</protein>
<dbReference type="EMBL" id="JANBUK010000591">
    <property type="protein sequence ID" value="KAJ2789384.1"/>
    <property type="molecule type" value="Genomic_DNA"/>
</dbReference>
<keyword evidence="2" id="KW-1185">Reference proteome</keyword>
<sequence length="201" mass="21959">MAQFFMPTATVESTGRYYHPTIRNDVALDMSLKKLGEMKSAQRATHRPANLLKTVLVYNMFKAAVALPPVTETVAVLDMEVDEASEEAEVAAEQSWFDRCIDNMLTEDSQEAMEVTSSFCVGEDDEDEDVEDVGGGLLKRSPSLQALSMLAGDSRCLAIATAAQPPVMVAAAEDMTPGAWQKDGLWPTRDPQTIHANIFTL</sequence>
<comment type="caution">
    <text evidence="1">The sequence shown here is derived from an EMBL/GenBank/DDBJ whole genome shotgun (WGS) entry which is preliminary data.</text>
</comment>
<evidence type="ECO:0000313" key="1">
    <source>
        <dbReference type="EMBL" id="KAJ2789384.1"/>
    </source>
</evidence>
<proteinExistence type="predicted"/>
<dbReference type="Proteomes" id="UP001140066">
    <property type="component" value="Unassembled WGS sequence"/>
</dbReference>